<evidence type="ECO:0000256" key="9">
    <source>
        <dbReference type="ARBA" id="ARBA00023204"/>
    </source>
</evidence>
<reference evidence="12" key="1">
    <citation type="submission" date="2019-05" db="EMBL/GenBank/DDBJ databases">
        <authorList>
            <person name="Piombo E."/>
        </authorList>
    </citation>
    <scope>NUCLEOTIDE SEQUENCE</scope>
    <source>
        <strain evidence="12">C2S</strain>
    </source>
</reference>
<keyword evidence="8 11" id="KW-0472">Membrane</keyword>
<evidence type="ECO:0000256" key="1">
    <source>
        <dbReference type="ARBA" id="ARBA00004123"/>
    </source>
</evidence>
<dbReference type="CDD" id="cd00577">
    <property type="entry name" value="PCNA"/>
    <property type="match status" value="1"/>
</dbReference>
<dbReference type="Pfam" id="PF02144">
    <property type="entry name" value="Rad1"/>
    <property type="match status" value="1"/>
</dbReference>
<evidence type="ECO:0000256" key="2">
    <source>
        <dbReference type="ARBA" id="ARBA00004141"/>
    </source>
</evidence>
<gene>
    <name evidence="12" type="ORF">C2S_12726</name>
</gene>
<feature type="transmembrane region" description="Helical" evidence="11">
    <location>
        <begin position="59"/>
        <end position="80"/>
    </location>
</feature>
<keyword evidence="7 11" id="KW-1133">Transmembrane helix</keyword>
<dbReference type="GO" id="GO:0006281">
    <property type="term" value="P:DNA repair"/>
    <property type="evidence" value="ECO:0007669"/>
    <property type="project" value="UniProtKB-KW"/>
</dbReference>
<dbReference type="InterPro" id="IPR007915">
    <property type="entry name" value="TMEM258/Ost5"/>
</dbReference>
<dbReference type="PRINTS" id="PR01245">
    <property type="entry name" value="RAD1REC1"/>
</dbReference>
<dbReference type="AlphaFoldDB" id="A0A9Q9UH18"/>
<evidence type="ECO:0000256" key="6">
    <source>
        <dbReference type="ARBA" id="ARBA00022763"/>
    </source>
</evidence>
<keyword evidence="9" id="KW-0234">DNA repair</keyword>
<comment type="similarity">
    <text evidence="4">Belongs to the rad1 family.</text>
</comment>
<evidence type="ECO:0000256" key="7">
    <source>
        <dbReference type="ARBA" id="ARBA00022989"/>
    </source>
</evidence>
<comment type="caution">
    <text evidence="12">The sequence shown here is derived from an EMBL/GenBank/DDBJ whole genome shotgun (WGS) entry which is preliminary data.</text>
</comment>
<dbReference type="PANTHER" id="PTHR10870:SF0">
    <property type="entry name" value="CELL CYCLE CHECKPOINT PROTEIN RAD1"/>
    <property type="match status" value="1"/>
</dbReference>
<evidence type="ECO:0000313" key="13">
    <source>
        <dbReference type="Proteomes" id="UP000760494"/>
    </source>
</evidence>
<keyword evidence="6" id="KW-0227">DNA damage</keyword>
<dbReference type="InterPro" id="IPR046938">
    <property type="entry name" value="DNA_clamp_sf"/>
</dbReference>
<evidence type="ECO:0000256" key="4">
    <source>
        <dbReference type="ARBA" id="ARBA00010991"/>
    </source>
</evidence>
<evidence type="ECO:0000256" key="8">
    <source>
        <dbReference type="ARBA" id="ARBA00023136"/>
    </source>
</evidence>
<keyword evidence="5 11" id="KW-0812">Transmembrane</keyword>
<feature type="transmembrane region" description="Helical" evidence="11">
    <location>
        <begin position="28"/>
        <end position="47"/>
    </location>
</feature>
<comment type="similarity">
    <text evidence="3">Belongs to the OST5 family.</text>
</comment>
<feature type="non-terminal residue" evidence="12">
    <location>
        <position position="542"/>
    </location>
</feature>
<proteinExistence type="inferred from homology"/>
<name>A0A9Q9UH18_FUSFU</name>
<dbReference type="GO" id="GO:0030896">
    <property type="term" value="C:checkpoint clamp complex"/>
    <property type="evidence" value="ECO:0007669"/>
    <property type="project" value="TreeGrafter"/>
</dbReference>
<sequence length="542" mass="60170">PMDSSLHEVWQAAAGSPFFPTVSKGSQFWVAFFLLLLGFSLTGVFALNRTLVNVPVLGIPASIAIAFGVVYMFCALSYFLSTHYPQSTTFPNLEMAPDAQPVFRAVATSTRPLYQLLRCINFAPRVHVQITEDGVRFAADHARVMQGVAFLDKALFSSYTANLPAQDGDNPPELPNFQLSLSSVLEVLQIFGAVDVATRAQKADQDPYRSNLRNYRPDAFSNQTLGISGTCTLQYGQEGDPFKITIEESGVKTTASLTTYLPEIPDDIPFDRNDLSFKIIMQSRTLLDSMAEISPTAPTKLTIATTKTSPFLSLAGVGDLGSSGVDFARGRELLETFNIQERWSQAYKFDFIKNSTEAMRIATKHEAIWNMPYVEAIVPGMMDPASSGIITSIADSVSDAALKKGPHPTYFRLLSFFSTFHISTSSLSSIHHPSDLQSRTTLYFFTMSQYKEIQIIMSSKPCTTNTTTSSMNNGKISCHDCLFGPLRSWAKTKFGKKPTYVELHDDFEPLLDEKRAPRPTYEVSKIMRTATPRTIKRYNRLP</sequence>
<comment type="subcellular location">
    <subcellularLocation>
        <location evidence="2">Membrane</location>
        <topology evidence="2">Multi-pass membrane protein</topology>
    </subcellularLocation>
    <subcellularLocation>
        <location evidence="1">Nucleus</location>
    </subcellularLocation>
</comment>
<evidence type="ECO:0000313" key="12">
    <source>
        <dbReference type="EMBL" id="VTT83464.1"/>
    </source>
</evidence>
<dbReference type="Pfam" id="PF05251">
    <property type="entry name" value="Ost5"/>
    <property type="match status" value="1"/>
</dbReference>
<dbReference type="SUPFAM" id="SSF55979">
    <property type="entry name" value="DNA clamp"/>
    <property type="match status" value="1"/>
</dbReference>
<accession>A0A9Q9UH18</accession>
<protein>
    <submittedName>
        <fullName evidence="12">Uncharacterized protein</fullName>
    </submittedName>
</protein>
<dbReference type="GO" id="GO:0008250">
    <property type="term" value="C:oligosaccharyltransferase complex"/>
    <property type="evidence" value="ECO:0007669"/>
    <property type="project" value="InterPro"/>
</dbReference>
<dbReference type="EMBL" id="CABFJX010000419">
    <property type="protein sequence ID" value="VTT83464.1"/>
    <property type="molecule type" value="Genomic_DNA"/>
</dbReference>
<keyword evidence="10" id="KW-0539">Nucleus</keyword>
<evidence type="ECO:0000256" key="10">
    <source>
        <dbReference type="ARBA" id="ARBA00023242"/>
    </source>
</evidence>
<dbReference type="GO" id="GO:0000077">
    <property type="term" value="P:DNA damage checkpoint signaling"/>
    <property type="evidence" value="ECO:0007669"/>
    <property type="project" value="InterPro"/>
</dbReference>
<dbReference type="Gene3D" id="3.70.10.10">
    <property type="match status" value="1"/>
</dbReference>
<dbReference type="PANTHER" id="PTHR10870">
    <property type="entry name" value="CELL CYCLE CHECKPOINT PROTEIN RAD1"/>
    <property type="match status" value="1"/>
</dbReference>
<evidence type="ECO:0000256" key="11">
    <source>
        <dbReference type="SAM" id="Phobius"/>
    </source>
</evidence>
<evidence type="ECO:0000256" key="5">
    <source>
        <dbReference type="ARBA" id="ARBA00022692"/>
    </source>
</evidence>
<evidence type="ECO:0000256" key="3">
    <source>
        <dbReference type="ARBA" id="ARBA00009825"/>
    </source>
</evidence>
<dbReference type="InterPro" id="IPR003021">
    <property type="entry name" value="Rad1_Rec1_Rad17"/>
</dbReference>
<dbReference type="Proteomes" id="UP000760494">
    <property type="component" value="Unassembled WGS sequence"/>
</dbReference>
<organism evidence="12 13">
    <name type="scientific">Fusarium fujikuroi</name>
    <name type="common">Bakanae and foot rot disease fungus</name>
    <name type="synonym">Gibberella fujikuroi</name>
    <dbReference type="NCBI Taxonomy" id="5127"/>
    <lineage>
        <taxon>Eukaryota</taxon>
        <taxon>Fungi</taxon>
        <taxon>Dikarya</taxon>
        <taxon>Ascomycota</taxon>
        <taxon>Pezizomycotina</taxon>
        <taxon>Sordariomycetes</taxon>
        <taxon>Hypocreomycetidae</taxon>
        <taxon>Hypocreales</taxon>
        <taxon>Nectriaceae</taxon>
        <taxon>Fusarium</taxon>
        <taxon>Fusarium fujikuroi species complex</taxon>
    </lineage>
</organism>